<evidence type="ECO:0000259" key="11">
    <source>
        <dbReference type="Pfam" id="PF07715"/>
    </source>
</evidence>
<comment type="caution">
    <text evidence="12">The sequence shown here is derived from an EMBL/GenBank/DDBJ whole genome shotgun (WGS) entry which is preliminary data.</text>
</comment>
<dbReference type="InterPro" id="IPR036942">
    <property type="entry name" value="Beta-barrel_TonB_sf"/>
</dbReference>
<dbReference type="PROSITE" id="PS52016">
    <property type="entry name" value="TONB_DEPENDENT_REC_3"/>
    <property type="match status" value="1"/>
</dbReference>
<dbReference type="NCBIfam" id="TIGR04057">
    <property type="entry name" value="SusC_RagA_signa"/>
    <property type="match status" value="1"/>
</dbReference>
<dbReference type="RefSeq" id="WP_377183019.1">
    <property type="nucleotide sequence ID" value="NZ_JBHUPD010000001.1"/>
</dbReference>
<evidence type="ECO:0000313" key="12">
    <source>
        <dbReference type="EMBL" id="MFD2871894.1"/>
    </source>
</evidence>
<dbReference type="InterPro" id="IPR037066">
    <property type="entry name" value="Plug_dom_sf"/>
</dbReference>
<evidence type="ECO:0000256" key="6">
    <source>
        <dbReference type="ARBA" id="ARBA00023136"/>
    </source>
</evidence>
<dbReference type="SUPFAM" id="SSF49464">
    <property type="entry name" value="Carboxypeptidase regulatory domain-like"/>
    <property type="match status" value="1"/>
</dbReference>
<protein>
    <submittedName>
        <fullName evidence="12">SusC/RagA family TonB-linked outer membrane protein</fullName>
    </submittedName>
</protein>
<evidence type="ECO:0000256" key="1">
    <source>
        <dbReference type="ARBA" id="ARBA00004571"/>
    </source>
</evidence>
<dbReference type="InterPro" id="IPR039426">
    <property type="entry name" value="TonB-dep_rcpt-like"/>
</dbReference>
<keyword evidence="2 8" id="KW-0813">Transport</keyword>
<sequence>MYRKLTRNQGIWNAYASKIWLIMRLTAAILLTALMQVFAVNGSAQKITLSESNTTLKSVLKELKKQSGYNFLSTDNLLDQAYPVNITVSNTEFKEVLERIFSNQPLTYEIKEGTIVLHEKESSFFSKILSQLKVAVVNGRVTDTAGRPIGGVTVRLKGSSRGVITDADGNFQIEATGPESVLIFSSVNYKTVEITVGNQDHLSIVLKEAILNLKEIQLISTGYQRLSPIQSTGSIAVIREKDYNSRINTTDFLLGLQNKIPGLLINNDIKFEGNNLFQIRGISTIKGNKQPLIVVDGYPTELTLEMINPYDIESVTVLKDAAAAAIYGARSSNGVIIVERKKARVGKVQVHFRATTSLTPKENYERYRWDKNGSSAVIDYYRAVSQNSINANTWNNINSLTNGAFYNYQTPGLIIAQQKAGVITPAQADAQFAALGAYNNADDYARLFLRTAVSNVYNLDLSGGSKDVLYYLSSNYIDTKSTQIENGKKTWQLSGRGTFNFSDRFSLALTNNFMQTNTNGAPVPDINSLLPYERLQDDKGNPLPVFNGSNASPYYNKALIAAGLQDNMYYPLVDVHEINNDLKTISNRFTADFNYKINRQFNFTFGGVYELSRGDSRSLASENSSVTRQLINRYTSGPATALVFNLPKGGFLKQQFSSTQGYTLRAQLNFNQTIKQDHVITAILGSEVRGIITQSNASANFGYNDQTLTQQAVNYQSLFVNGLPATYAFANPRPQYTDLFNILYEENRYVSAYSNLAYTYKGKYSATGSIRVDQSNLFGTDPKYRYRPLWSVGAAWNMDREDFIKTYDWINTLKMRVAYGFNGNVAKNSLPEIIASNGVNNFDSNIPILYLSSPANRGLRWEQTHNFNTGVDFNLFKNIGGSFDYYVKTSVDLLAAQQVDPTRGVQSALINQASIRNQGFEISLNADWITHPGFNWNTGFAFSRNTSKVLQVYSGNVTGGTQYVTGVYSNYLQGYPVGALFSYHLAGVDNTGFPTIYGSDGKVKRITSNDRDDDVSYAGTAIPSLNFGLSNRIDYKSFYVYAMVNYYGGNKIRKPVPTLRSGRPLEGASNYWKKAGDENIPDILPAANYRDYDPYVMASDRYTMNGAYVTLGDVTFAYNMKNDLVKKIGLNAVEFKAQASNVYTKGFNKDNYSLATGSYAKSYITPTYTLAVNINFK</sequence>
<dbReference type="Pfam" id="PF00593">
    <property type="entry name" value="TonB_dep_Rec_b-barrel"/>
    <property type="match status" value="1"/>
</dbReference>
<dbReference type="InterPro" id="IPR023997">
    <property type="entry name" value="TonB-dep_OMP_SusC/RagA_CS"/>
</dbReference>
<dbReference type="Gene3D" id="2.170.130.10">
    <property type="entry name" value="TonB-dependent receptor, plug domain"/>
    <property type="match status" value="1"/>
</dbReference>
<dbReference type="NCBIfam" id="TIGR04056">
    <property type="entry name" value="OMP_RagA_SusC"/>
    <property type="match status" value="1"/>
</dbReference>
<dbReference type="Gene3D" id="2.40.170.20">
    <property type="entry name" value="TonB-dependent receptor, beta-barrel domain"/>
    <property type="match status" value="1"/>
</dbReference>
<keyword evidence="5 9" id="KW-0798">TonB box</keyword>
<evidence type="ECO:0000259" key="10">
    <source>
        <dbReference type="Pfam" id="PF00593"/>
    </source>
</evidence>
<dbReference type="InterPro" id="IPR023996">
    <property type="entry name" value="TonB-dep_OMP_SusC/RagA"/>
</dbReference>
<name>A0ABW5YA91_9SPHI</name>
<evidence type="ECO:0000256" key="8">
    <source>
        <dbReference type="PROSITE-ProRule" id="PRU01360"/>
    </source>
</evidence>
<dbReference type="SUPFAM" id="SSF56935">
    <property type="entry name" value="Porins"/>
    <property type="match status" value="1"/>
</dbReference>
<dbReference type="InterPro" id="IPR000531">
    <property type="entry name" value="Beta-barrel_TonB"/>
</dbReference>
<comment type="similarity">
    <text evidence="8 9">Belongs to the TonB-dependent receptor family.</text>
</comment>
<evidence type="ECO:0000256" key="2">
    <source>
        <dbReference type="ARBA" id="ARBA00022448"/>
    </source>
</evidence>
<keyword evidence="13" id="KW-1185">Reference proteome</keyword>
<dbReference type="InterPro" id="IPR012910">
    <property type="entry name" value="Plug_dom"/>
</dbReference>
<gene>
    <name evidence="12" type="ORF">ACFS5N_05410</name>
</gene>
<keyword evidence="3 8" id="KW-1134">Transmembrane beta strand</keyword>
<dbReference type="Proteomes" id="UP001597557">
    <property type="component" value="Unassembled WGS sequence"/>
</dbReference>
<dbReference type="Pfam" id="PF13715">
    <property type="entry name" value="CarbopepD_reg_2"/>
    <property type="match status" value="1"/>
</dbReference>
<keyword evidence="6 8" id="KW-0472">Membrane</keyword>
<accession>A0ABW5YA91</accession>
<proteinExistence type="inferred from homology"/>
<reference evidence="13" key="1">
    <citation type="journal article" date="2019" name="Int. J. Syst. Evol. Microbiol.">
        <title>The Global Catalogue of Microorganisms (GCM) 10K type strain sequencing project: providing services to taxonomists for standard genome sequencing and annotation.</title>
        <authorList>
            <consortium name="The Broad Institute Genomics Platform"/>
            <consortium name="The Broad Institute Genome Sequencing Center for Infectious Disease"/>
            <person name="Wu L."/>
            <person name="Ma J."/>
        </authorList>
    </citation>
    <scope>NUCLEOTIDE SEQUENCE [LARGE SCALE GENOMIC DNA]</scope>
    <source>
        <strain evidence="13">KCTC 22437</strain>
    </source>
</reference>
<evidence type="ECO:0000256" key="7">
    <source>
        <dbReference type="ARBA" id="ARBA00023237"/>
    </source>
</evidence>
<feature type="domain" description="TonB-dependent receptor-like beta-barrel" evidence="10">
    <location>
        <begin position="547"/>
        <end position="979"/>
    </location>
</feature>
<dbReference type="EMBL" id="JBHUPD010000001">
    <property type="protein sequence ID" value="MFD2871894.1"/>
    <property type="molecule type" value="Genomic_DNA"/>
</dbReference>
<dbReference type="Pfam" id="PF07715">
    <property type="entry name" value="Plug"/>
    <property type="match status" value="1"/>
</dbReference>
<comment type="subcellular location">
    <subcellularLocation>
        <location evidence="1 8">Cell outer membrane</location>
        <topology evidence="1 8">Multi-pass membrane protein</topology>
    </subcellularLocation>
</comment>
<feature type="domain" description="TonB-dependent receptor plug" evidence="11">
    <location>
        <begin position="230"/>
        <end position="335"/>
    </location>
</feature>
<evidence type="ECO:0000313" key="13">
    <source>
        <dbReference type="Proteomes" id="UP001597557"/>
    </source>
</evidence>
<keyword evidence="4 8" id="KW-0812">Transmembrane</keyword>
<dbReference type="Gene3D" id="2.60.40.1120">
    <property type="entry name" value="Carboxypeptidase-like, regulatory domain"/>
    <property type="match status" value="1"/>
</dbReference>
<evidence type="ECO:0000256" key="9">
    <source>
        <dbReference type="RuleBase" id="RU003357"/>
    </source>
</evidence>
<evidence type="ECO:0000256" key="5">
    <source>
        <dbReference type="ARBA" id="ARBA00023077"/>
    </source>
</evidence>
<dbReference type="InterPro" id="IPR008969">
    <property type="entry name" value="CarboxyPept-like_regulatory"/>
</dbReference>
<organism evidence="12 13">
    <name type="scientific">Mucilaginibacter ximonensis</name>
    <dbReference type="NCBI Taxonomy" id="538021"/>
    <lineage>
        <taxon>Bacteria</taxon>
        <taxon>Pseudomonadati</taxon>
        <taxon>Bacteroidota</taxon>
        <taxon>Sphingobacteriia</taxon>
        <taxon>Sphingobacteriales</taxon>
        <taxon>Sphingobacteriaceae</taxon>
        <taxon>Mucilaginibacter</taxon>
    </lineage>
</organism>
<evidence type="ECO:0000256" key="4">
    <source>
        <dbReference type="ARBA" id="ARBA00022692"/>
    </source>
</evidence>
<keyword evidence="7 8" id="KW-0998">Cell outer membrane</keyword>
<evidence type="ECO:0000256" key="3">
    <source>
        <dbReference type="ARBA" id="ARBA00022452"/>
    </source>
</evidence>